<dbReference type="Proteomes" id="UP000274841">
    <property type="component" value="Chromosome"/>
</dbReference>
<sequence length="238" mass="25035">MTVEDPEPAHRDRAHRSALAVTLWLLVPLLVVAAYVAQILESFSAVGCEGDCDLALAFGARAVFPWAVAASVIAAIVAAFMLRHRRKPAYWAPLLGVVLVLVSAITTSAVFQAGLAPMYARNDRIANGEVPAETTPPLPDPVGGWEASVDGATFLSFSPDGTVTGSDGCNDLSGRWSQDSAGRIELETLLPQTENTCDGVDAWLGRGRSADIIDGYMYVNGAAGSPIGGLQPGRQSRD</sequence>
<feature type="transmembrane region" description="Helical" evidence="1">
    <location>
        <begin position="63"/>
        <end position="82"/>
    </location>
</feature>
<feature type="transmembrane region" description="Helical" evidence="1">
    <location>
        <begin position="89"/>
        <end position="111"/>
    </location>
</feature>
<proteinExistence type="predicted"/>
<keyword evidence="1" id="KW-1133">Transmembrane helix</keyword>
<gene>
    <name evidence="3" type="ORF">CVS54_00938</name>
</gene>
<dbReference type="InterPro" id="IPR038670">
    <property type="entry name" value="HslJ-like_sf"/>
</dbReference>
<accession>A0A3Q9J4H4</accession>
<reference evidence="3 4" key="1">
    <citation type="submission" date="2018-08" db="EMBL/GenBank/DDBJ databases">
        <title>Microbacterium oxydans strain HG3.</title>
        <authorList>
            <person name="ORTET P."/>
        </authorList>
    </citation>
    <scope>NUCLEOTIDE SEQUENCE [LARGE SCALE GENOMIC DNA]</scope>
    <source>
        <strain evidence="3 4">HG3</strain>
    </source>
</reference>
<evidence type="ECO:0000259" key="2">
    <source>
        <dbReference type="Pfam" id="PF03724"/>
    </source>
</evidence>
<dbReference type="EMBL" id="CP031422">
    <property type="protein sequence ID" value="AZS39625.1"/>
    <property type="molecule type" value="Genomic_DNA"/>
</dbReference>
<dbReference type="InterPro" id="IPR005184">
    <property type="entry name" value="DUF306_Meta_HslJ"/>
</dbReference>
<dbReference type="AlphaFoldDB" id="A0A3Q9J4H4"/>
<dbReference type="Pfam" id="PF03724">
    <property type="entry name" value="META"/>
    <property type="match status" value="1"/>
</dbReference>
<feature type="transmembrane region" description="Helical" evidence="1">
    <location>
        <begin position="18"/>
        <end position="37"/>
    </location>
</feature>
<organism evidence="3 4">
    <name type="scientific">Microbacterium oxydans</name>
    <dbReference type="NCBI Taxonomy" id="82380"/>
    <lineage>
        <taxon>Bacteria</taxon>
        <taxon>Bacillati</taxon>
        <taxon>Actinomycetota</taxon>
        <taxon>Actinomycetes</taxon>
        <taxon>Micrococcales</taxon>
        <taxon>Microbacteriaceae</taxon>
        <taxon>Microbacterium</taxon>
    </lineage>
</organism>
<evidence type="ECO:0000256" key="1">
    <source>
        <dbReference type="SAM" id="Phobius"/>
    </source>
</evidence>
<keyword evidence="1" id="KW-0472">Membrane</keyword>
<protein>
    <recommendedName>
        <fullName evidence="2">DUF306 domain-containing protein</fullName>
    </recommendedName>
</protein>
<dbReference type="KEGG" id="moy:CVS54_00938"/>
<evidence type="ECO:0000313" key="4">
    <source>
        <dbReference type="Proteomes" id="UP000274841"/>
    </source>
</evidence>
<keyword evidence="1" id="KW-0812">Transmembrane</keyword>
<name>A0A3Q9J4H4_9MICO</name>
<dbReference type="Gene3D" id="2.40.128.270">
    <property type="match status" value="1"/>
</dbReference>
<feature type="domain" description="DUF306" evidence="2">
    <location>
        <begin position="150"/>
        <end position="199"/>
    </location>
</feature>
<evidence type="ECO:0000313" key="3">
    <source>
        <dbReference type="EMBL" id="AZS39625.1"/>
    </source>
</evidence>
<dbReference type="RefSeq" id="WP_127011856.1">
    <property type="nucleotide sequence ID" value="NZ_CP031422.1"/>
</dbReference>